<dbReference type="SMART" id="SM00066">
    <property type="entry name" value="GAL4"/>
    <property type="match status" value="1"/>
</dbReference>
<comment type="subcellular location">
    <subcellularLocation>
        <location evidence="1">Nucleus</location>
    </subcellularLocation>
</comment>
<feature type="region of interest" description="Disordered" evidence="3">
    <location>
        <begin position="895"/>
        <end position="918"/>
    </location>
</feature>
<feature type="compositionally biased region" description="Polar residues" evidence="3">
    <location>
        <begin position="187"/>
        <end position="198"/>
    </location>
</feature>
<feature type="domain" description="Zn(2)-C6 fungal-type" evidence="4">
    <location>
        <begin position="32"/>
        <end position="63"/>
    </location>
</feature>
<evidence type="ECO:0000259" key="4">
    <source>
        <dbReference type="PROSITE" id="PS50048"/>
    </source>
</evidence>
<gene>
    <name evidence="5" type="ORF">BS47DRAFT_1396630</name>
</gene>
<dbReference type="AlphaFoldDB" id="A0A9P6APU6"/>
<evidence type="ECO:0000256" key="1">
    <source>
        <dbReference type="ARBA" id="ARBA00004123"/>
    </source>
</evidence>
<name>A0A9P6APU6_9AGAM</name>
<evidence type="ECO:0000256" key="2">
    <source>
        <dbReference type="ARBA" id="ARBA00023242"/>
    </source>
</evidence>
<dbReference type="Proteomes" id="UP000886523">
    <property type="component" value="Unassembled WGS sequence"/>
</dbReference>
<feature type="region of interest" description="Disordered" evidence="3">
    <location>
        <begin position="187"/>
        <end position="241"/>
    </location>
</feature>
<dbReference type="PROSITE" id="PS50048">
    <property type="entry name" value="ZN2_CY6_FUNGAL_2"/>
    <property type="match status" value="1"/>
</dbReference>
<dbReference type="PANTHER" id="PTHR37534">
    <property type="entry name" value="TRANSCRIPTIONAL ACTIVATOR PROTEIN UGA3"/>
    <property type="match status" value="1"/>
</dbReference>
<dbReference type="PROSITE" id="PS00463">
    <property type="entry name" value="ZN2_CY6_FUNGAL_1"/>
    <property type="match status" value="1"/>
</dbReference>
<reference evidence="5" key="1">
    <citation type="journal article" date="2020" name="Nat. Commun.">
        <title>Large-scale genome sequencing of mycorrhizal fungi provides insights into the early evolution of symbiotic traits.</title>
        <authorList>
            <person name="Miyauchi S."/>
            <person name="Kiss E."/>
            <person name="Kuo A."/>
            <person name="Drula E."/>
            <person name="Kohler A."/>
            <person name="Sanchez-Garcia M."/>
            <person name="Morin E."/>
            <person name="Andreopoulos B."/>
            <person name="Barry K.W."/>
            <person name="Bonito G."/>
            <person name="Buee M."/>
            <person name="Carver A."/>
            <person name="Chen C."/>
            <person name="Cichocki N."/>
            <person name="Clum A."/>
            <person name="Culley D."/>
            <person name="Crous P.W."/>
            <person name="Fauchery L."/>
            <person name="Girlanda M."/>
            <person name="Hayes R.D."/>
            <person name="Keri Z."/>
            <person name="LaButti K."/>
            <person name="Lipzen A."/>
            <person name="Lombard V."/>
            <person name="Magnuson J."/>
            <person name="Maillard F."/>
            <person name="Murat C."/>
            <person name="Nolan M."/>
            <person name="Ohm R.A."/>
            <person name="Pangilinan J."/>
            <person name="Pereira M.F."/>
            <person name="Perotto S."/>
            <person name="Peter M."/>
            <person name="Pfister S."/>
            <person name="Riley R."/>
            <person name="Sitrit Y."/>
            <person name="Stielow J.B."/>
            <person name="Szollosi G."/>
            <person name="Zifcakova L."/>
            <person name="Stursova M."/>
            <person name="Spatafora J.W."/>
            <person name="Tedersoo L."/>
            <person name="Vaario L.M."/>
            <person name="Yamada A."/>
            <person name="Yan M."/>
            <person name="Wang P."/>
            <person name="Xu J."/>
            <person name="Bruns T."/>
            <person name="Baldrian P."/>
            <person name="Vilgalys R."/>
            <person name="Dunand C."/>
            <person name="Henrissat B."/>
            <person name="Grigoriev I.V."/>
            <person name="Hibbett D."/>
            <person name="Nagy L.G."/>
            <person name="Martin F.M."/>
        </authorList>
    </citation>
    <scope>NUCLEOTIDE SEQUENCE</scope>
    <source>
        <strain evidence="5">UP504</strain>
    </source>
</reference>
<dbReference type="GO" id="GO:0008270">
    <property type="term" value="F:zinc ion binding"/>
    <property type="evidence" value="ECO:0007669"/>
    <property type="project" value="InterPro"/>
</dbReference>
<dbReference type="InterPro" id="IPR021858">
    <property type="entry name" value="Fun_TF"/>
</dbReference>
<comment type="caution">
    <text evidence="5">The sequence shown here is derived from an EMBL/GenBank/DDBJ whole genome shotgun (WGS) entry which is preliminary data.</text>
</comment>
<dbReference type="GO" id="GO:0000981">
    <property type="term" value="F:DNA-binding transcription factor activity, RNA polymerase II-specific"/>
    <property type="evidence" value="ECO:0007669"/>
    <property type="project" value="InterPro"/>
</dbReference>
<keyword evidence="6" id="KW-1185">Reference proteome</keyword>
<feature type="compositionally biased region" description="Polar residues" evidence="3">
    <location>
        <begin position="1004"/>
        <end position="1025"/>
    </location>
</feature>
<feature type="compositionally biased region" description="Low complexity" evidence="3">
    <location>
        <begin position="909"/>
        <end position="918"/>
    </location>
</feature>
<sequence length="1045" mass="116546">MPSPSPSPLPSTSRTGPYDRLKKEKLSRSRSGCLTCRIRRKKCTEQKDNDGSCDACNRLQIECLGYAEKRPSWMQDPGKLEACKREIRCWLAERGKSDRSTDRLSLSKYYGENTMPPKLRPSKLRRQSRIATALAWASEEDELEDDTEIHDDRTACAPSPGSDTTLAPIRDPILNPMLVPILSPIRSHQQSLHRQNSPGPNPNQPILSPYRPAGQQNDIEMGTLPSPPLQKSSMEMDGPTKELSPLHLDFGVHEELVGNLVSMWAQKVRPFQTRIADPAYGKELLHIMWRNTNVQEITRSLIALHRFNTASPDAPVYEAKSEKKELDCSQDLAKYHLQQDSKFQRHHQGHGLAAIFGLSYVLFTGGTGDWKSYLEVACLWLERESISIIQGTAKLSHSTAFLAEATIWMDILASASLQKAPKLYKYYPRFLSSETDSENCRLFICGIMGSDNRTMLGIAETSTLAEWKEAEIGKGSLDLHRLSDEGRRIESTFLTLSSPAQADAFITTSDDSTCSSNLPLDRPSAAAVFRAAARVYLHTVISGSFPEAEHVANAVDEVIQCFKEIPKTDADRSFVFSLCVTACMARSQMQKDFFLDRFQALKAVDRVGNCFSAQRLVEEVWRRRSLQSLRIPVDWWNVAKDFDGLLLLASRYSPYVAALRNQLVGPSADSHRKVCIVIKDPVSGDFYNREAEANCELKLQLLSHFPFMAHKAASRLPRGIQTWKIVEAPLMPARDTDRFKQWPSRLSVFCSQLGSPSADDRIRQAREPRFSVVHQRADIGRIGIISPKCVFPPRDDMCEDCRKFWIQCVGVGAPRPAQDHEKEIIKLTKEWIKGKKNVDRSGPPLQLSRFVQDVAPVTQLDPSTEESPESPAQEGMGVLPHPYLVVPGLESNSGPDNLSLPFPEPLLDPSNGPSSPNNGNFVYDTLAPMFFNLHNPTGLITARPHGESYLLAESPASPVRIVLDRITDTNNENLDDLGLPEATASSSSNLTHSTSDIYKNFRGTASGSSFNDPPSSAGTRSNYSSEFMPEFEGHGSEEQPHSLDH</sequence>
<protein>
    <recommendedName>
        <fullName evidence="4">Zn(2)-C6 fungal-type domain-containing protein</fullName>
    </recommendedName>
</protein>
<feature type="region of interest" description="Disordered" evidence="3">
    <location>
        <begin position="1"/>
        <end position="29"/>
    </location>
</feature>
<dbReference type="OrthoDB" id="5419315at2759"/>
<organism evidence="5 6">
    <name type="scientific">Hydnum rufescens UP504</name>
    <dbReference type="NCBI Taxonomy" id="1448309"/>
    <lineage>
        <taxon>Eukaryota</taxon>
        <taxon>Fungi</taxon>
        <taxon>Dikarya</taxon>
        <taxon>Basidiomycota</taxon>
        <taxon>Agaricomycotina</taxon>
        <taxon>Agaricomycetes</taxon>
        <taxon>Cantharellales</taxon>
        <taxon>Hydnaceae</taxon>
        <taxon>Hydnum</taxon>
    </lineage>
</organism>
<dbReference type="InterPro" id="IPR036864">
    <property type="entry name" value="Zn2-C6_fun-type_DNA-bd_sf"/>
</dbReference>
<feature type="compositionally biased region" description="Acidic residues" evidence="3">
    <location>
        <begin position="139"/>
        <end position="149"/>
    </location>
</feature>
<proteinExistence type="predicted"/>
<dbReference type="GO" id="GO:0005634">
    <property type="term" value="C:nucleus"/>
    <property type="evidence" value="ECO:0007669"/>
    <property type="project" value="UniProtKB-SubCell"/>
</dbReference>
<evidence type="ECO:0000313" key="6">
    <source>
        <dbReference type="Proteomes" id="UP000886523"/>
    </source>
</evidence>
<dbReference type="InterPro" id="IPR001138">
    <property type="entry name" value="Zn2Cys6_DnaBD"/>
</dbReference>
<dbReference type="PANTHER" id="PTHR37534:SF20">
    <property type="entry name" value="PRO1A C6 ZINK-FINGER PROTEIN"/>
    <property type="match status" value="1"/>
</dbReference>
<feature type="region of interest" description="Disordered" evidence="3">
    <location>
        <begin position="859"/>
        <end position="879"/>
    </location>
</feature>
<feature type="region of interest" description="Disordered" evidence="3">
    <location>
        <begin position="1004"/>
        <end position="1045"/>
    </location>
</feature>
<feature type="compositionally biased region" description="Basic and acidic residues" evidence="3">
    <location>
        <begin position="1031"/>
        <end position="1045"/>
    </location>
</feature>
<feature type="compositionally biased region" description="Basic and acidic residues" evidence="3">
    <location>
        <begin position="17"/>
        <end position="27"/>
    </location>
</feature>
<keyword evidence="2" id="KW-0539">Nucleus</keyword>
<feature type="region of interest" description="Disordered" evidence="3">
    <location>
        <begin position="139"/>
        <end position="169"/>
    </location>
</feature>
<evidence type="ECO:0000256" key="3">
    <source>
        <dbReference type="SAM" id="MobiDB-lite"/>
    </source>
</evidence>
<evidence type="ECO:0000313" key="5">
    <source>
        <dbReference type="EMBL" id="KAF9509688.1"/>
    </source>
</evidence>
<dbReference type="SUPFAM" id="SSF57701">
    <property type="entry name" value="Zn2/Cys6 DNA-binding domain"/>
    <property type="match status" value="1"/>
</dbReference>
<dbReference type="CDD" id="cd00067">
    <property type="entry name" value="GAL4"/>
    <property type="match status" value="1"/>
</dbReference>
<accession>A0A9P6APU6</accession>
<dbReference type="EMBL" id="MU129030">
    <property type="protein sequence ID" value="KAF9509688.1"/>
    <property type="molecule type" value="Genomic_DNA"/>
</dbReference>
<dbReference type="Pfam" id="PF11951">
    <property type="entry name" value="Fungal_trans_2"/>
    <property type="match status" value="1"/>
</dbReference>